<dbReference type="Gene3D" id="3.40.50.300">
    <property type="entry name" value="P-loop containing nucleotide triphosphate hydrolases"/>
    <property type="match status" value="1"/>
</dbReference>
<gene>
    <name evidence="6" type="ORF">BZL29_7198</name>
</gene>
<name>A0A1V3WJ19_MYCKA</name>
<dbReference type="InterPro" id="IPR013520">
    <property type="entry name" value="Ribonucl_H"/>
</dbReference>
<dbReference type="GO" id="GO:0005524">
    <property type="term" value="F:ATP binding"/>
    <property type="evidence" value="ECO:0007669"/>
    <property type="project" value="UniProtKB-KW"/>
</dbReference>
<dbReference type="Proteomes" id="UP000188532">
    <property type="component" value="Unassembled WGS sequence"/>
</dbReference>
<evidence type="ECO:0000313" key="6">
    <source>
        <dbReference type="EMBL" id="OOK66925.1"/>
    </source>
</evidence>
<dbReference type="SUPFAM" id="SSF53098">
    <property type="entry name" value="Ribonuclease H-like"/>
    <property type="match status" value="1"/>
</dbReference>
<evidence type="ECO:0000256" key="4">
    <source>
        <dbReference type="SAM" id="MobiDB-lite"/>
    </source>
</evidence>
<keyword evidence="3" id="KW-0067">ATP-binding</keyword>
<comment type="caution">
    <text evidence="6">The sequence shown here is derived from an EMBL/GenBank/DDBJ whole genome shotgun (WGS) entry which is preliminary data.</text>
</comment>
<accession>A0A1V3WJ19</accession>
<dbReference type="GO" id="GO:0005829">
    <property type="term" value="C:cytosol"/>
    <property type="evidence" value="ECO:0007669"/>
    <property type="project" value="TreeGrafter"/>
</dbReference>
<keyword evidence="2" id="KW-0378">Hydrolase</keyword>
<dbReference type="GO" id="GO:0003676">
    <property type="term" value="F:nucleic acid binding"/>
    <property type="evidence" value="ECO:0007669"/>
    <property type="project" value="InterPro"/>
</dbReference>
<dbReference type="InterPro" id="IPR036397">
    <property type="entry name" value="RNaseH_sf"/>
</dbReference>
<keyword evidence="6" id="KW-0347">Helicase</keyword>
<dbReference type="EMBL" id="MVBN01000009">
    <property type="protein sequence ID" value="OOK66925.1"/>
    <property type="molecule type" value="Genomic_DNA"/>
</dbReference>
<dbReference type="InterPro" id="IPR027417">
    <property type="entry name" value="P-loop_NTPase"/>
</dbReference>
<evidence type="ECO:0000313" key="7">
    <source>
        <dbReference type="Proteomes" id="UP000188532"/>
    </source>
</evidence>
<dbReference type="InterPro" id="IPR014013">
    <property type="entry name" value="Helic_SF1/SF2_ATP-bd_DinG/Rad3"/>
</dbReference>
<dbReference type="PANTHER" id="PTHR30231">
    <property type="entry name" value="DNA POLYMERASE III SUBUNIT EPSILON"/>
    <property type="match status" value="1"/>
</dbReference>
<evidence type="ECO:0000256" key="1">
    <source>
        <dbReference type="ARBA" id="ARBA00022741"/>
    </source>
</evidence>
<dbReference type="SMART" id="SM00479">
    <property type="entry name" value="EXOIII"/>
    <property type="match status" value="1"/>
</dbReference>
<proteinExistence type="predicted"/>
<dbReference type="Pfam" id="PF00270">
    <property type="entry name" value="DEAD"/>
    <property type="match status" value="1"/>
</dbReference>
<dbReference type="InterPro" id="IPR012337">
    <property type="entry name" value="RNaseH-like_sf"/>
</dbReference>
<evidence type="ECO:0000259" key="5">
    <source>
        <dbReference type="PROSITE" id="PS51193"/>
    </source>
</evidence>
<protein>
    <submittedName>
        <fullName evidence="6">DEAD/DEAH box helicase family protein</fullName>
    </submittedName>
</protein>
<feature type="domain" description="Helicase ATP-binding" evidence="5">
    <location>
        <begin position="248"/>
        <end position="423"/>
    </location>
</feature>
<dbReference type="GO" id="GO:0045004">
    <property type="term" value="P:DNA replication proofreading"/>
    <property type="evidence" value="ECO:0007669"/>
    <property type="project" value="TreeGrafter"/>
</dbReference>
<dbReference type="GO" id="GO:0008408">
    <property type="term" value="F:3'-5' exonuclease activity"/>
    <property type="evidence" value="ECO:0007669"/>
    <property type="project" value="TreeGrafter"/>
</dbReference>
<feature type="compositionally biased region" description="Low complexity" evidence="4">
    <location>
        <begin position="380"/>
        <end position="396"/>
    </location>
</feature>
<evidence type="ECO:0000256" key="3">
    <source>
        <dbReference type="ARBA" id="ARBA00022840"/>
    </source>
</evidence>
<sequence>MTGAESADTHHDTDWYRPTKLRRAAADRIAVLDIETTGLDSAADFVCELALVGLDGTPLANIMVQLPAGVARPNESFGAEFPLDDALRLLEAHLAEIDLVIGHNLLEFDRPFLEKAAQRAGVDPPHLPSCVDSLHLATLVDVAMPNRSLADLTHQFNIVHQEPHRALADATATAGVVRAMLDAIDVNEPSWQLAIGVLEAFDHPLMSLLPQLTATPDLSMLTRPPDPLLIPSGSPAADAFSAARDAFAVLQTRHQLRPREAQQEMARAVADVFDHGGRLAVEAPTGTGKSLAYLLPAIGRASRPGQPVVIATATKTLQGQLRVEATRLHDDGLLGARFVRSKASPTTCARASSKMRCPTANPPRSPWPSRCVPSPHPQRAPGTTSPTTSSAVGTPAMRAPGRGYAPTPAVAIGRNAFGHRFVP</sequence>
<dbReference type="GO" id="GO:0004386">
    <property type="term" value="F:helicase activity"/>
    <property type="evidence" value="ECO:0007669"/>
    <property type="project" value="UniProtKB-KW"/>
</dbReference>
<dbReference type="SUPFAM" id="SSF52540">
    <property type="entry name" value="P-loop containing nucleoside triphosphate hydrolases"/>
    <property type="match status" value="1"/>
</dbReference>
<evidence type="ECO:0000256" key="2">
    <source>
        <dbReference type="ARBA" id="ARBA00022801"/>
    </source>
</evidence>
<dbReference type="AlphaFoldDB" id="A0A1V3WJ19"/>
<dbReference type="PANTHER" id="PTHR30231:SF41">
    <property type="entry name" value="DNA POLYMERASE III SUBUNIT EPSILON"/>
    <property type="match status" value="1"/>
</dbReference>
<reference evidence="6 7" key="1">
    <citation type="submission" date="2017-02" db="EMBL/GenBank/DDBJ databases">
        <title>Complete genome sequences of Mycobacterium kansasii strains isolated from rhesus macaques.</title>
        <authorList>
            <person name="Panda A."/>
            <person name="Nagaraj S."/>
            <person name="Zhao X."/>
            <person name="Tettelin H."/>
            <person name="Detolla L.J."/>
        </authorList>
    </citation>
    <scope>NUCLEOTIDE SEQUENCE [LARGE SCALE GENOMIC DNA]</scope>
    <source>
        <strain evidence="6 7">11-3469</strain>
    </source>
</reference>
<dbReference type="Pfam" id="PF00929">
    <property type="entry name" value="RNase_T"/>
    <property type="match status" value="1"/>
</dbReference>
<organism evidence="6 7">
    <name type="scientific">Mycobacterium kansasii</name>
    <dbReference type="NCBI Taxonomy" id="1768"/>
    <lineage>
        <taxon>Bacteria</taxon>
        <taxon>Bacillati</taxon>
        <taxon>Actinomycetota</taxon>
        <taxon>Actinomycetes</taxon>
        <taxon>Mycobacteriales</taxon>
        <taxon>Mycobacteriaceae</taxon>
        <taxon>Mycobacterium</taxon>
    </lineage>
</organism>
<dbReference type="CDD" id="cd06127">
    <property type="entry name" value="DEDDh"/>
    <property type="match status" value="1"/>
</dbReference>
<keyword evidence="1" id="KW-0547">Nucleotide-binding</keyword>
<dbReference type="Gene3D" id="3.30.420.10">
    <property type="entry name" value="Ribonuclease H-like superfamily/Ribonuclease H"/>
    <property type="match status" value="1"/>
</dbReference>
<dbReference type="InterPro" id="IPR011545">
    <property type="entry name" value="DEAD/DEAH_box_helicase_dom"/>
</dbReference>
<dbReference type="PROSITE" id="PS51193">
    <property type="entry name" value="HELICASE_ATP_BIND_2"/>
    <property type="match status" value="1"/>
</dbReference>
<feature type="region of interest" description="Disordered" evidence="4">
    <location>
        <begin position="344"/>
        <end position="405"/>
    </location>
</feature>